<protein>
    <submittedName>
        <fullName evidence="1">Uncharacterized protein</fullName>
    </submittedName>
</protein>
<reference evidence="1" key="1">
    <citation type="submission" date="2014-09" db="EMBL/GenBank/DDBJ databases">
        <authorList>
            <person name="Magalhaes I.L.F."/>
            <person name="Oliveira U."/>
            <person name="Santos F.R."/>
            <person name="Vidigal T.H.D.A."/>
            <person name="Brescovit A.D."/>
            <person name="Santos A.J."/>
        </authorList>
    </citation>
    <scope>NUCLEOTIDE SEQUENCE</scope>
    <source>
        <tissue evidence="1">Shoot tissue taken approximately 20 cm above the soil surface</tissue>
    </source>
</reference>
<accession>A0A0A9AVL2</accession>
<sequence>MLLKTDNRQVLIFK</sequence>
<evidence type="ECO:0000313" key="1">
    <source>
        <dbReference type="EMBL" id="JAD55136.1"/>
    </source>
</evidence>
<proteinExistence type="predicted"/>
<organism evidence="1">
    <name type="scientific">Arundo donax</name>
    <name type="common">Giant reed</name>
    <name type="synonym">Donax arundinaceus</name>
    <dbReference type="NCBI Taxonomy" id="35708"/>
    <lineage>
        <taxon>Eukaryota</taxon>
        <taxon>Viridiplantae</taxon>
        <taxon>Streptophyta</taxon>
        <taxon>Embryophyta</taxon>
        <taxon>Tracheophyta</taxon>
        <taxon>Spermatophyta</taxon>
        <taxon>Magnoliopsida</taxon>
        <taxon>Liliopsida</taxon>
        <taxon>Poales</taxon>
        <taxon>Poaceae</taxon>
        <taxon>PACMAD clade</taxon>
        <taxon>Arundinoideae</taxon>
        <taxon>Arundineae</taxon>
        <taxon>Arundo</taxon>
    </lineage>
</organism>
<dbReference type="EMBL" id="GBRH01242759">
    <property type="protein sequence ID" value="JAD55136.1"/>
    <property type="molecule type" value="Transcribed_RNA"/>
</dbReference>
<reference evidence="1" key="2">
    <citation type="journal article" date="2015" name="Data Brief">
        <title>Shoot transcriptome of the giant reed, Arundo donax.</title>
        <authorList>
            <person name="Barrero R.A."/>
            <person name="Guerrero F.D."/>
            <person name="Moolhuijzen P."/>
            <person name="Goolsby J.A."/>
            <person name="Tidwell J."/>
            <person name="Bellgard S.E."/>
            <person name="Bellgard M.I."/>
        </authorList>
    </citation>
    <scope>NUCLEOTIDE SEQUENCE</scope>
    <source>
        <tissue evidence="1">Shoot tissue taken approximately 20 cm above the soil surface</tissue>
    </source>
</reference>
<name>A0A0A9AVL2_ARUDO</name>